<dbReference type="InterPro" id="IPR010185">
    <property type="entry name" value="NpdG"/>
</dbReference>
<sequence length="218" mass="23639">MRIALIGGTGNIGEGLAFRLKLAGYDVIIGSRKEEKALSKAQHFNALVEELGGKGDIQGMVNEEAAMKADVAVITIPWQHAFETAEKLRDSLAGKVVISPVVPMVVENGVFRYSPPPEGSAGLKLARILDRSKVVVAFNNIPAKRFANPQERFEWDVAVCSDDEDAKRIVMEIVSSIDGLRAFDAGGLENSPTIEALTPLLINLAKRNKTRELGVRFA</sequence>
<dbReference type="GO" id="GO:0050661">
    <property type="term" value="F:NADP binding"/>
    <property type="evidence" value="ECO:0007669"/>
    <property type="project" value="InterPro"/>
</dbReference>
<evidence type="ECO:0000256" key="1">
    <source>
        <dbReference type="ARBA" id="ARBA00023002"/>
    </source>
</evidence>
<accession>A0A0F7IEA2</accession>
<dbReference type="GO" id="GO:0015677">
    <property type="term" value="P:copper ion import"/>
    <property type="evidence" value="ECO:0007669"/>
    <property type="project" value="TreeGrafter"/>
</dbReference>
<evidence type="ECO:0000259" key="2">
    <source>
        <dbReference type="Pfam" id="PF03807"/>
    </source>
</evidence>
<dbReference type="SUPFAM" id="SSF51735">
    <property type="entry name" value="NAD(P)-binding Rossmann-fold domains"/>
    <property type="match status" value="1"/>
</dbReference>
<dbReference type="Pfam" id="PF03807">
    <property type="entry name" value="F420_oxidored"/>
    <property type="match status" value="1"/>
</dbReference>
<evidence type="ECO:0000313" key="3">
    <source>
        <dbReference type="EMBL" id="AKG91017.1"/>
    </source>
</evidence>
<dbReference type="GO" id="GO:0070967">
    <property type="term" value="F:coenzyme F420 binding"/>
    <property type="evidence" value="ECO:0007669"/>
    <property type="project" value="InterPro"/>
</dbReference>
<dbReference type="STRING" id="113653.GAH_01699"/>
<organism evidence="3 4">
    <name type="scientific">Geoglobus ahangari</name>
    <dbReference type="NCBI Taxonomy" id="113653"/>
    <lineage>
        <taxon>Archaea</taxon>
        <taxon>Methanobacteriati</taxon>
        <taxon>Methanobacteriota</taxon>
        <taxon>Archaeoglobi</taxon>
        <taxon>Archaeoglobales</taxon>
        <taxon>Archaeoglobaceae</taxon>
        <taxon>Geoglobus</taxon>
    </lineage>
</organism>
<evidence type="ECO:0000313" key="4">
    <source>
        <dbReference type="Proteomes" id="UP000034723"/>
    </source>
</evidence>
<dbReference type="GeneID" id="24804268"/>
<dbReference type="InterPro" id="IPR028939">
    <property type="entry name" value="P5C_Rdtase_cat_N"/>
</dbReference>
<feature type="domain" description="Pyrroline-5-carboxylate reductase catalytic N-terminal" evidence="2">
    <location>
        <begin position="2"/>
        <end position="102"/>
    </location>
</feature>
<dbReference type="PANTHER" id="PTHR14239">
    <property type="entry name" value="DUDULIN-RELATED"/>
    <property type="match status" value="1"/>
</dbReference>
<dbReference type="GO" id="GO:0016651">
    <property type="term" value="F:oxidoreductase activity, acting on NAD(P)H"/>
    <property type="evidence" value="ECO:0007669"/>
    <property type="project" value="InterPro"/>
</dbReference>
<dbReference type="PANTHER" id="PTHR14239:SF0">
    <property type="entry name" value="F420-DEPENDENT NADP REDUCTASE"/>
    <property type="match status" value="1"/>
</dbReference>
<proteinExistence type="predicted"/>
<dbReference type="OrthoDB" id="8635at2157"/>
<dbReference type="RefSeq" id="WP_048096084.1">
    <property type="nucleotide sequence ID" value="NZ_CP011267.1"/>
</dbReference>
<dbReference type="GO" id="GO:0008823">
    <property type="term" value="F:cupric reductase (NADH) activity"/>
    <property type="evidence" value="ECO:0007669"/>
    <property type="project" value="TreeGrafter"/>
</dbReference>
<dbReference type="GO" id="GO:0006740">
    <property type="term" value="P:NADPH regeneration"/>
    <property type="evidence" value="ECO:0007669"/>
    <property type="project" value="InterPro"/>
</dbReference>
<dbReference type="Gene3D" id="3.40.50.720">
    <property type="entry name" value="NAD(P)-binding Rossmann-like Domain"/>
    <property type="match status" value="1"/>
</dbReference>
<dbReference type="PATRIC" id="fig|113653.22.peg.1671"/>
<keyword evidence="1" id="KW-0560">Oxidoreductase</keyword>
<protein>
    <submittedName>
        <fullName evidence="3">NADPH-dependent F420 reductase</fullName>
    </submittedName>
</protein>
<dbReference type="GO" id="GO:0052851">
    <property type="term" value="F:ferric-chelate reductase (NADPH) activity"/>
    <property type="evidence" value="ECO:0007669"/>
    <property type="project" value="TreeGrafter"/>
</dbReference>
<reference evidence="3 4" key="1">
    <citation type="submission" date="2015-04" db="EMBL/GenBank/DDBJ databases">
        <title>The complete genome sequence of the hyperthermophilic, obligate iron-reducing archaeon Geoglobus ahangari strain 234T.</title>
        <authorList>
            <person name="Manzella M.P."/>
            <person name="Holmes D.E."/>
            <person name="Rocheleau J.M."/>
            <person name="Chung A."/>
            <person name="Reguera G."/>
            <person name="Kashefi K."/>
        </authorList>
    </citation>
    <scope>NUCLEOTIDE SEQUENCE [LARGE SCALE GENOMIC DNA]</scope>
    <source>
        <strain evidence="3 4">234</strain>
    </source>
</reference>
<name>A0A0F7IEA2_9EURY</name>
<dbReference type="GO" id="GO:0005886">
    <property type="term" value="C:plasma membrane"/>
    <property type="evidence" value="ECO:0007669"/>
    <property type="project" value="TreeGrafter"/>
</dbReference>
<dbReference type="InterPro" id="IPR051267">
    <property type="entry name" value="STEAP_metalloreductase"/>
</dbReference>
<gene>
    <name evidence="3" type="ORF">GAH_01699</name>
</gene>
<dbReference type="EMBL" id="CP011267">
    <property type="protein sequence ID" value="AKG91017.1"/>
    <property type="molecule type" value="Genomic_DNA"/>
</dbReference>
<dbReference type="KEGG" id="gah:GAH_01699"/>
<dbReference type="AlphaFoldDB" id="A0A0F7IEA2"/>
<dbReference type="InParanoid" id="A0A0F7IEA2"/>
<dbReference type="HOGENOM" id="CLU_076368_1_0_2"/>
<dbReference type="InterPro" id="IPR036291">
    <property type="entry name" value="NAD(P)-bd_dom_sf"/>
</dbReference>
<keyword evidence="4" id="KW-1185">Reference proteome</keyword>
<dbReference type="NCBIfam" id="TIGR01915">
    <property type="entry name" value="npdG"/>
    <property type="match status" value="1"/>
</dbReference>
<dbReference type="Proteomes" id="UP000034723">
    <property type="component" value="Chromosome"/>
</dbReference>